<evidence type="ECO:0000313" key="6">
    <source>
        <dbReference type="Proteomes" id="UP000677234"/>
    </source>
</evidence>
<dbReference type="GO" id="GO:0016209">
    <property type="term" value="F:antioxidant activity"/>
    <property type="evidence" value="ECO:0007669"/>
    <property type="project" value="InterPro"/>
</dbReference>
<dbReference type="Pfam" id="PF00578">
    <property type="entry name" value="AhpC-TSA"/>
    <property type="match status" value="1"/>
</dbReference>
<dbReference type="KEGG" id="bcop:JD108_10910"/>
<proteinExistence type="predicted"/>
<protein>
    <submittedName>
        <fullName evidence="3">TlpA family protein disulfide reductase</fullName>
    </submittedName>
</protein>
<evidence type="ECO:0000313" key="4">
    <source>
        <dbReference type="EMBL" id="QUO43355.1"/>
    </source>
</evidence>
<dbReference type="SUPFAM" id="SSF52833">
    <property type="entry name" value="Thioredoxin-like"/>
    <property type="match status" value="1"/>
</dbReference>
<dbReference type="InterPro" id="IPR017937">
    <property type="entry name" value="Thioredoxin_CS"/>
</dbReference>
<dbReference type="InterPro" id="IPR013766">
    <property type="entry name" value="Thioredoxin_domain"/>
</dbReference>
<dbReference type="InterPro" id="IPR050553">
    <property type="entry name" value="Thioredoxin_ResA/DsbE_sf"/>
</dbReference>
<accession>A0A7T5EPG1</accession>
<reference evidence="3 5" key="1">
    <citation type="submission" date="2020-12" db="EMBL/GenBank/DDBJ databases">
        <title>strain FJAT-54423T represents a novel species of the genus Brevibacillus.</title>
        <authorList>
            <person name="Tang R."/>
        </authorList>
    </citation>
    <scope>NUCLEOTIDE SEQUENCE [LARGE SCALE GENOMIC DNA]</scope>
    <source>
        <strain evidence="3 5">FJAT-54423</strain>
    </source>
</reference>
<sequence>MNRFVVAVLVIILAGAAIWQPSQETRAVVAEQKPEVGFEAPHFSLKGLDQQTYEVSGKRGKPLLINFWASWCGPCKMEAPDLRKLHEKYGLQIDFYGINVTSSDSPESAAAFVKQYELTFPIPMDLTGQVASRYWVQAFPTTYLVDKQGIVRKKIIGMVDAKYLEAELKKLLEDKGPLR</sequence>
<dbReference type="InterPro" id="IPR000866">
    <property type="entry name" value="AhpC/TSA"/>
</dbReference>
<evidence type="ECO:0000259" key="2">
    <source>
        <dbReference type="PROSITE" id="PS51352"/>
    </source>
</evidence>
<dbReference type="EMBL" id="CP066308">
    <property type="protein sequence ID" value="QQE76328.1"/>
    <property type="molecule type" value="Genomic_DNA"/>
</dbReference>
<dbReference type="EMBL" id="CP073708">
    <property type="protein sequence ID" value="QUO43355.1"/>
    <property type="molecule type" value="Genomic_DNA"/>
</dbReference>
<dbReference type="InterPro" id="IPR036249">
    <property type="entry name" value="Thioredoxin-like_sf"/>
</dbReference>
<evidence type="ECO:0000313" key="5">
    <source>
        <dbReference type="Proteomes" id="UP000595847"/>
    </source>
</evidence>
<dbReference type="PROSITE" id="PS00194">
    <property type="entry name" value="THIOREDOXIN_1"/>
    <property type="match status" value="1"/>
</dbReference>
<dbReference type="PANTHER" id="PTHR42852:SF1">
    <property type="entry name" value="THIOREDOXIN-LIKE PROTEIN YNEN"/>
    <property type="match status" value="1"/>
</dbReference>
<dbReference type="Proteomes" id="UP000595847">
    <property type="component" value="Chromosome"/>
</dbReference>
<evidence type="ECO:0000313" key="3">
    <source>
        <dbReference type="EMBL" id="QQE76328.1"/>
    </source>
</evidence>
<gene>
    <name evidence="3" type="ORF">JD108_10910</name>
    <name evidence="4" type="ORF">KDJ56_10595</name>
</gene>
<feature type="domain" description="Thioredoxin" evidence="2">
    <location>
        <begin position="34"/>
        <end position="173"/>
    </location>
</feature>
<dbReference type="PROSITE" id="PS51352">
    <property type="entry name" value="THIOREDOXIN_2"/>
    <property type="match status" value="1"/>
</dbReference>
<dbReference type="GO" id="GO:0016491">
    <property type="term" value="F:oxidoreductase activity"/>
    <property type="evidence" value="ECO:0007669"/>
    <property type="project" value="InterPro"/>
</dbReference>
<evidence type="ECO:0000256" key="1">
    <source>
        <dbReference type="ARBA" id="ARBA00023157"/>
    </source>
</evidence>
<dbReference type="Proteomes" id="UP000677234">
    <property type="component" value="Chromosome"/>
</dbReference>
<keyword evidence="1" id="KW-1015">Disulfide bond</keyword>
<organism evidence="3 5">
    <name type="scientific">Brevibacillus composti</name>
    <dbReference type="NCBI Taxonomy" id="2796470"/>
    <lineage>
        <taxon>Bacteria</taxon>
        <taxon>Bacillati</taxon>
        <taxon>Bacillota</taxon>
        <taxon>Bacilli</taxon>
        <taxon>Bacillales</taxon>
        <taxon>Paenibacillaceae</taxon>
        <taxon>Brevibacillus</taxon>
    </lineage>
</organism>
<name>A0A7T5EPG1_9BACL</name>
<dbReference type="RefSeq" id="WP_198829830.1">
    <property type="nucleotide sequence ID" value="NZ_CP066308.1"/>
</dbReference>
<dbReference type="Gene3D" id="3.40.30.10">
    <property type="entry name" value="Glutaredoxin"/>
    <property type="match status" value="1"/>
</dbReference>
<dbReference type="AlphaFoldDB" id="A0A7T5EPG1"/>
<dbReference type="CDD" id="cd02966">
    <property type="entry name" value="TlpA_like_family"/>
    <property type="match status" value="1"/>
</dbReference>
<keyword evidence="6" id="KW-1185">Reference proteome</keyword>
<dbReference type="PANTHER" id="PTHR42852">
    <property type="entry name" value="THIOL:DISULFIDE INTERCHANGE PROTEIN DSBE"/>
    <property type="match status" value="1"/>
</dbReference>
<reference evidence="4" key="2">
    <citation type="submission" date="2021-04" db="EMBL/GenBank/DDBJ databases">
        <title>Brevibacillus composti FJAT-54423, complete genome.</title>
        <authorList>
            <person name="Tang R."/>
        </authorList>
    </citation>
    <scope>NUCLEOTIDE SEQUENCE</scope>
    <source>
        <strain evidence="4">FJAT-54424</strain>
    </source>
</reference>